<evidence type="ECO:0000313" key="3">
    <source>
        <dbReference type="EMBL" id="QZD92207.1"/>
    </source>
</evidence>
<proteinExistence type="predicted"/>
<keyword evidence="2" id="KW-0808">Transferase</keyword>
<dbReference type="RefSeq" id="WP_221427909.1">
    <property type="nucleotide sequence ID" value="NZ_CP081296.1"/>
</dbReference>
<sequence length="259" mass="28481">MNSASSSKAEHAARVLGNMTIVDAGEVQTHLLPALARIEGPTTLGFLNAHGVNLSWSDAGIAASFAGLDFLLRDGIGVDICCQRLGWKSGANLNGTDFIPMLLDHCRGSVALLGTQSPWLDDAARKIADQGHEVVLTHHGFEETEFYVSKVLEARPDIVVLAMGMPKQEKIALAIKQAADWPVLIVCGGAILDWIAERFARAPEFFRRNHLEWAYRLYKEPRRLFRRYVIGNPLLLSRLHAIGRAVRKADIVPKNIAQG</sequence>
<dbReference type="NCBIfam" id="TIGR00696">
    <property type="entry name" value="wecG_tagA_cpsF"/>
    <property type="match status" value="1"/>
</dbReference>
<dbReference type="InterPro" id="IPR004629">
    <property type="entry name" value="WecG_TagA_CpsF"/>
</dbReference>
<gene>
    <name evidence="3" type="ORF">K3162_11790</name>
</gene>
<protein>
    <submittedName>
        <fullName evidence="3">WecB/TagA/CpsF family glycosyltransferase</fullName>
    </submittedName>
</protein>
<dbReference type="Pfam" id="PF03808">
    <property type="entry name" value="Glyco_tran_WecG"/>
    <property type="match status" value="1"/>
</dbReference>
<name>A0ABX8ZT73_9SPHN</name>
<keyword evidence="1" id="KW-0328">Glycosyltransferase</keyword>
<keyword evidence="4" id="KW-1185">Reference proteome</keyword>
<evidence type="ECO:0000256" key="1">
    <source>
        <dbReference type="ARBA" id="ARBA00022676"/>
    </source>
</evidence>
<dbReference type="Proteomes" id="UP000824300">
    <property type="component" value="Chromosome"/>
</dbReference>
<dbReference type="PANTHER" id="PTHR34136:SF1">
    <property type="entry name" value="UDP-N-ACETYL-D-MANNOSAMINURONIC ACID TRANSFERASE"/>
    <property type="match status" value="1"/>
</dbReference>
<reference evidence="3 4" key="1">
    <citation type="submission" date="2021-08" db="EMBL/GenBank/DDBJ databases">
        <title>Comparative Genomics Analysis of the Genus Qipengyuania Reveals Extensive Genetic Diversity and Metabolic Versatility, Including the Description of Fifteen Novel Species.</title>
        <authorList>
            <person name="Liu Y."/>
        </authorList>
    </citation>
    <scope>NUCLEOTIDE SEQUENCE [LARGE SCALE GENOMIC DNA]</scope>
    <source>
        <strain evidence="3 4">1NDW3</strain>
    </source>
</reference>
<dbReference type="PANTHER" id="PTHR34136">
    <property type="match status" value="1"/>
</dbReference>
<evidence type="ECO:0000256" key="2">
    <source>
        <dbReference type="ARBA" id="ARBA00022679"/>
    </source>
</evidence>
<accession>A0ABX8ZT73</accession>
<dbReference type="CDD" id="cd06533">
    <property type="entry name" value="Glyco_transf_WecG_TagA"/>
    <property type="match status" value="1"/>
</dbReference>
<evidence type="ECO:0000313" key="4">
    <source>
        <dbReference type="Proteomes" id="UP000824300"/>
    </source>
</evidence>
<dbReference type="EMBL" id="CP081296">
    <property type="protein sequence ID" value="QZD92207.1"/>
    <property type="molecule type" value="Genomic_DNA"/>
</dbReference>
<organism evidence="3 4">
    <name type="scientific">Qipengyuania xiapuensis</name>
    <dbReference type="NCBI Taxonomy" id="2867236"/>
    <lineage>
        <taxon>Bacteria</taxon>
        <taxon>Pseudomonadati</taxon>
        <taxon>Pseudomonadota</taxon>
        <taxon>Alphaproteobacteria</taxon>
        <taxon>Sphingomonadales</taxon>
        <taxon>Erythrobacteraceae</taxon>
        <taxon>Qipengyuania</taxon>
    </lineage>
</organism>